<dbReference type="Proteomes" id="UP000269721">
    <property type="component" value="Unassembled WGS sequence"/>
</dbReference>
<sequence length="743" mass="81536">ADPIDFTTALEAIIRDPNQHVPRILHTSSQLYSFQSAHLSLPVDVRGGTALPTHFDVIDTAKLVDTIGHLNVLFATAPLLKPAPRSVINTASRYPLKYGWTPREHLKDGLYMDLSLLSVLLGLPPLWVPTAIQHGGSPGAWPVTKAERHARKLFRTEMKSIANIYGIMQSIIVGQNQKLIDYEMFLKEARKGCETEFPMWLYLLGVCTSEKLMAQGWTLKELVGTANATAVRKRTPPATTTTLARVEIWSAECEHLRVVEHPEDRATHVAVVFMVPVVALYVSGPKQLLVTTAEIVVSMGPGAAQDLLSADCAIAIGQQFPTILELELTPDLDNSPDLQVPIYIPIPFPFPINVLKARIKIARKSSWIKVTVPALHPRRHGLNMPDAFKDLKAESTFPFPAPTRTTLLGLPRVALDALPLVNPSTRAWLSWNEDHFRHSLSPNERSCPTFELKNSISNMLKATLGKTELSGTRDVTWFGVMDVDSFGSQRGAAFAVTDVRFDADSASVVLDVGIAIMPPKSPKPMVKLWEALQRGKPATMNGKLTPVPAKLETYLASGPHAEAAQFFHRVAVSVPFVADVWYSEKGKRAWKEIELLAVSAWYSRLAVHQLSDDFRELVRLAGKQAMEEVLGDAPTDAEVRVIERHASEIGAGTSSSAVDLVGVVVRALEARKQELRRSGGSMENEWGLRDVVGALTRVAIGKPRKWSNLVDIMFEPGPRQTGNSVCSPTLPSPGIKASCNLTS</sequence>
<evidence type="ECO:0000313" key="1">
    <source>
        <dbReference type="EMBL" id="RKO92770.1"/>
    </source>
</evidence>
<protein>
    <submittedName>
        <fullName evidence="1">Uncharacterized protein</fullName>
    </submittedName>
</protein>
<organism evidence="1 2">
    <name type="scientific">Blyttiomyces helicus</name>
    <dbReference type="NCBI Taxonomy" id="388810"/>
    <lineage>
        <taxon>Eukaryota</taxon>
        <taxon>Fungi</taxon>
        <taxon>Fungi incertae sedis</taxon>
        <taxon>Chytridiomycota</taxon>
        <taxon>Chytridiomycota incertae sedis</taxon>
        <taxon>Chytridiomycetes</taxon>
        <taxon>Chytridiomycetes incertae sedis</taxon>
        <taxon>Blyttiomyces</taxon>
    </lineage>
</organism>
<evidence type="ECO:0000313" key="2">
    <source>
        <dbReference type="Proteomes" id="UP000269721"/>
    </source>
</evidence>
<dbReference type="OrthoDB" id="432970at2759"/>
<accession>A0A4P9WNJ8</accession>
<gene>
    <name evidence="1" type="ORF">BDK51DRAFT_29147</name>
</gene>
<reference evidence="2" key="1">
    <citation type="journal article" date="2018" name="Nat. Microbiol.">
        <title>Leveraging single-cell genomics to expand the fungal tree of life.</title>
        <authorList>
            <person name="Ahrendt S.R."/>
            <person name="Quandt C.A."/>
            <person name="Ciobanu D."/>
            <person name="Clum A."/>
            <person name="Salamov A."/>
            <person name="Andreopoulos B."/>
            <person name="Cheng J.F."/>
            <person name="Woyke T."/>
            <person name="Pelin A."/>
            <person name="Henrissat B."/>
            <person name="Reynolds N.K."/>
            <person name="Benny G.L."/>
            <person name="Smith M.E."/>
            <person name="James T.Y."/>
            <person name="Grigoriev I.V."/>
        </authorList>
    </citation>
    <scope>NUCLEOTIDE SEQUENCE [LARGE SCALE GENOMIC DNA]</scope>
</reference>
<dbReference type="AlphaFoldDB" id="A0A4P9WNJ8"/>
<name>A0A4P9WNJ8_9FUNG</name>
<feature type="non-terminal residue" evidence="1">
    <location>
        <position position="1"/>
    </location>
</feature>
<dbReference type="EMBL" id="KZ994503">
    <property type="protein sequence ID" value="RKO92770.1"/>
    <property type="molecule type" value="Genomic_DNA"/>
</dbReference>
<keyword evidence="2" id="KW-1185">Reference proteome</keyword>
<proteinExistence type="predicted"/>